<dbReference type="Pfam" id="PF00646">
    <property type="entry name" value="F-box"/>
    <property type="match status" value="1"/>
</dbReference>
<dbReference type="PROSITE" id="PS50181">
    <property type="entry name" value="FBOX"/>
    <property type="match status" value="1"/>
</dbReference>
<feature type="domain" description="F-box" evidence="1">
    <location>
        <begin position="9"/>
        <end position="57"/>
    </location>
</feature>
<protein>
    <recommendedName>
        <fullName evidence="1">F-box domain-containing protein</fullName>
    </recommendedName>
</protein>
<evidence type="ECO:0000313" key="2">
    <source>
        <dbReference type="EMBL" id="KAF9609405.1"/>
    </source>
</evidence>
<keyword evidence="3" id="KW-1185">Reference proteome</keyword>
<dbReference type="Pfam" id="PF08387">
    <property type="entry name" value="FBD"/>
    <property type="match status" value="1"/>
</dbReference>
<dbReference type="OrthoDB" id="1298633at2759"/>
<accession>A0A835I0E6</accession>
<dbReference type="EMBL" id="JADFTS010000004">
    <property type="protein sequence ID" value="KAF9609405.1"/>
    <property type="molecule type" value="Genomic_DNA"/>
</dbReference>
<reference evidence="2 3" key="1">
    <citation type="submission" date="2020-10" db="EMBL/GenBank/DDBJ databases">
        <title>The Coptis chinensis genome and diversification of protoberbering-type alkaloids.</title>
        <authorList>
            <person name="Wang B."/>
            <person name="Shu S."/>
            <person name="Song C."/>
            <person name="Liu Y."/>
        </authorList>
    </citation>
    <scope>NUCLEOTIDE SEQUENCE [LARGE SCALE GENOMIC DNA]</scope>
    <source>
        <strain evidence="2">HL-2020</strain>
        <tissue evidence="2">Leaf</tissue>
    </source>
</reference>
<dbReference type="InterPro" id="IPR036047">
    <property type="entry name" value="F-box-like_dom_sf"/>
</dbReference>
<dbReference type="SMART" id="SM00579">
    <property type="entry name" value="FBD"/>
    <property type="match status" value="1"/>
</dbReference>
<evidence type="ECO:0000313" key="3">
    <source>
        <dbReference type="Proteomes" id="UP000631114"/>
    </source>
</evidence>
<dbReference type="InterPro" id="IPR006566">
    <property type="entry name" value="FBD"/>
</dbReference>
<dbReference type="Proteomes" id="UP000631114">
    <property type="component" value="Unassembled WGS sequence"/>
</dbReference>
<sequence>MSTDMLYSLDKISSLPEEVMVDILHRLPIREAVKTSLLSSSWRYRWMSMPNLVFDARSLPAEAQKDSDQVKFVTNALLLHNGIISKFEVNNFLMHGCSDVDRWILVLSRENLNHLVLVFNQQNPYQFLKMETAPERLNFNFDHLTALELVVNFEDFKEIVAVLCLLRSSPFLKSLTVTYAVICGRQSLLLYNTQFWEALLCKQDVFHSLETVSIVGFTGGLHECGFTKFILLKSMVLKTFTIKWEKSGLLPEGKLLVVEKMMQFQRSSTKAKVIFSS</sequence>
<dbReference type="Gene3D" id="1.20.1280.50">
    <property type="match status" value="1"/>
</dbReference>
<dbReference type="InterPro" id="IPR001810">
    <property type="entry name" value="F-box_dom"/>
</dbReference>
<dbReference type="PANTHER" id="PTHR31639">
    <property type="entry name" value="F-BOX PROTEIN-LIKE"/>
    <property type="match status" value="1"/>
</dbReference>
<organism evidence="2 3">
    <name type="scientific">Coptis chinensis</name>
    <dbReference type="NCBI Taxonomy" id="261450"/>
    <lineage>
        <taxon>Eukaryota</taxon>
        <taxon>Viridiplantae</taxon>
        <taxon>Streptophyta</taxon>
        <taxon>Embryophyta</taxon>
        <taxon>Tracheophyta</taxon>
        <taxon>Spermatophyta</taxon>
        <taxon>Magnoliopsida</taxon>
        <taxon>Ranunculales</taxon>
        <taxon>Ranunculaceae</taxon>
        <taxon>Coptidoideae</taxon>
        <taxon>Coptis</taxon>
    </lineage>
</organism>
<evidence type="ECO:0000259" key="1">
    <source>
        <dbReference type="PROSITE" id="PS50181"/>
    </source>
</evidence>
<dbReference type="SUPFAM" id="SSF81383">
    <property type="entry name" value="F-box domain"/>
    <property type="match status" value="1"/>
</dbReference>
<comment type="caution">
    <text evidence="2">The sequence shown here is derived from an EMBL/GenBank/DDBJ whole genome shotgun (WGS) entry which is preliminary data.</text>
</comment>
<dbReference type="AlphaFoldDB" id="A0A835I0E6"/>
<gene>
    <name evidence="2" type="ORF">IFM89_015746</name>
</gene>
<dbReference type="PANTHER" id="PTHR31639:SF237">
    <property type="entry name" value="F-BOX DOMAIN-CONTAINING PROTEIN"/>
    <property type="match status" value="1"/>
</dbReference>
<name>A0A835I0E6_9MAGN</name>
<proteinExistence type="predicted"/>